<evidence type="ECO:0000313" key="2">
    <source>
        <dbReference type="Proteomes" id="UP001162001"/>
    </source>
</evidence>
<accession>A0A7D3QWG1</accession>
<name>A0A7D3QWG1_9VIRU</name>
<evidence type="ECO:0000313" key="1">
    <source>
        <dbReference type="EMBL" id="QKF94546.1"/>
    </source>
</evidence>
<dbReference type="Proteomes" id="UP001162001">
    <property type="component" value="Segment"/>
</dbReference>
<dbReference type="EMBL" id="MT418680">
    <property type="protein sequence ID" value="QKF94546.1"/>
    <property type="molecule type" value="Genomic_DNA"/>
</dbReference>
<proteinExistence type="predicted"/>
<keyword evidence="2" id="KW-1185">Reference proteome</keyword>
<sequence>MEIIYLLAITLLILLLLLFIPTLFNNIDPFFAPVDRPYYRHADYPRFHRADLDDIYLNTHTNFLFWNTQLGNKRNMSYDLRGDVPYPHFMWTPFNMASTVPIKNKPLYLVS</sequence>
<gene>
    <name evidence="1" type="ORF">Fadolivirus_1_1088</name>
</gene>
<protein>
    <submittedName>
        <fullName evidence="1">Uncharacterized protein</fullName>
    </submittedName>
</protein>
<reference evidence="1 2" key="1">
    <citation type="submission" date="2020-04" db="EMBL/GenBank/DDBJ databases">
        <title>Advantages and limits of metagenomic assembly and binning of a giant virus.</title>
        <authorList>
            <person name="Schulz F."/>
            <person name="Andreani J."/>
            <person name="Francis R."/>
            <person name="Boudjemaa H."/>
            <person name="Bou Khalil J.Y."/>
            <person name="Lee J."/>
            <person name="La Scola B."/>
            <person name="Woyke T."/>
        </authorList>
    </citation>
    <scope>NUCLEOTIDE SEQUENCE [LARGE SCALE GENOMIC DNA]</scope>
    <source>
        <strain evidence="1 2">FV1/VV64</strain>
    </source>
</reference>
<organism evidence="1 2">
    <name type="scientific">Fadolivirus FV1/VV64</name>
    <dbReference type="NCBI Taxonomy" id="3070911"/>
    <lineage>
        <taxon>Viruses</taxon>
        <taxon>Varidnaviria</taxon>
        <taxon>Bamfordvirae</taxon>
        <taxon>Nucleocytoviricota</taxon>
        <taxon>Megaviricetes</taxon>
        <taxon>Imitervirales</taxon>
        <taxon>Mimiviridae</taxon>
        <taxon>Klosneuvirinae</taxon>
        <taxon>Fadolivirus</taxon>
        <taxon>Fadolivirus algeromassiliense</taxon>
    </lineage>
</organism>